<evidence type="ECO:0000256" key="1">
    <source>
        <dbReference type="SAM" id="MobiDB-lite"/>
    </source>
</evidence>
<evidence type="ECO:0000313" key="2">
    <source>
        <dbReference type="EMBL" id="GAA4246171.1"/>
    </source>
</evidence>
<protein>
    <submittedName>
        <fullName evidence="2">Uncharacterized protein</fullName>
    </submittedName>
</protein>
<gene>
    <name evidence="2" type="ORF">GCM10022255_016390</name>
</gene>
<feature type="region of interest" description="Disordered" evidence="1">
    <location>
        <begin position="1"/>
        <end position="55"/>
    </location>
</feature>
<evidence type="ECO:0000313" key="3">
    <source>
        <dbReference type="Proteomes" id="UP001500620"/>
    </source>
</evidence>
<accession>A0ABP8D1X6</accession>
<sequence>MDPLYQEPPLSRLVTRPTTGMERRDAAGKSRPRYRASRCHRPPDPRPTSETMNDIDPDDEALLAELRRVAALADPVPPCPRRRPALPASAGTDAPPAPVFVARTRRTATDRPKPLPCPHRPSPPA</sequence>
<comment type="caution">
    <text evidence="2">The sequence shown here is derived from an EMBL/GenBank/DDBJ whole genome shotgun (WGS) entry which is preliminary data.</text>
</comment>
<dbReference type="Proteomes" id="UP001500620">
    <property type="component" value="Unassembled WGS sequence"/>
</dbReference>
<keyword evidence="3" id="KW-1185">Reference proteome</keyword>
<proteinExistence type="predicted"/>
<name>A0ABP8D1X6_9ACTN</name>
<feature type="region of interest" description="Disordered" evidence="1">
    <location>
        <begin position="74"/>
        <end position="125"/>
    </location>
</feature>
<reference evidence="3" key="1">
    <citation type="journal article" date="2019" name="Int. J. Syst. Evol. Microbiol.">
        <title>The Global Catalogue of Microorganisms (GCM) 10K type strain sequencing project: providing services to taxonomists for standard genome sequencing and annotation.</title>
        <authorList>
            <consortium name="The Broad Institute Genomics Platform"/>
            <consortium name="The Broad Institute Genome Sequencing Center for Infectious Disease"/>
            <person name="Wu L."/>
            <person name="Ma J."/>
        </authorList>
    </citation>
    <scope>NUCLEOTIDE SEQUENCE [LARGE SCALE GENOMIC DNA]</scope>
    <source>
        <strain evidence="3">JCM 17441</strain>
    </source>
</reference>
<dbReference type="EMBL" id="BAABAT010000003">
    <property type="protein sequence ID" value="GAA4246171.1"/>
    <property type="molecule type" value="Genomic_DNA"/>
</dbReference>
<organism evidence="2 3">
    <name type="scientific">Dactylosporangium darangshiense</name>
    <dbReference type="NCBI Taxonomy" id="579108"/>
    <lineage>
        <taxon>Bacteria</taxon>
        <taxon>Bacillati</taxon>
        <taxon>Actinomycetota</taxon>
        <taxon>Actinomycetes</taxon>
        <taxon>Micromonosporales</taxon>
        <taxon>Micromonosporaceae</taxon>
        <taxon>Dactylosporangium</taxon>
    </lineage>
</organism>
<feature type="compositionally biased region" description="Basic residues" evidence="1">
    <location>
        <begin position="30"/>
        <end position="40"/>
    </location>
</feature>
<feature type="compositionally biased region" description="Pro residues" evidence="1">
    <location>
        <begin position="114"/>
        <end position="125"/>
    </location>
</feature>